<sequence>MTMTSEADDGTGDPMTEVVLDPFGYLGDAVSAVRGLNRDEEPADPFYVFHTFYVDFTPGLVEADLTFTGLRSRKDRMMVSVHSLEIRTEALGLVLKDDFSLRTLAASGGTASIAFEVQEGFRYAILARTGTPSEAVGESLTVTCRNYPGRAGKPVVASDHNEYRAKGMRDVATLVTNRPVKLAKPMSQACTTAQLREPAFREWQSVLGFSEPADRFQWEPVFVLNVLKAFGVIDAGGTGLGFGRDYDAMAKALNGLGCTTASAEALAAAAAPAPTSEDGVETKDGYESPVALPPPTVMRSYDFLWSMGLCDVLPNPTDLIYLVEDSIEYLKPGGMAVHMLTAQIGRDQLGLELAPGTFDRNRLAQLSLAIVGGKHEVAQLNMHTDPGDDGPHSFGVIVRKNGT</sequence>
<dbReference type="OrthoDB" id="2548453at2"/>
<evidence type="ECO:0000313" key="2">
    <source>
        <dbReference type="Proteomes" id="UP000546701"/>
    </source>
</evidence>
<protein>
    <submittedName>
        <fullName evidence="1">Uncharacterized protein</fullName>
    </submittedName>
</protein>
<proteinExistence type="predicted"/>
<name>A0A7W9F1U7_9SPHN</name>
<dbReference type="Proteomes" id="UP000546701">
    <property type="component" value="Unassembled WGS sequence"/>
</dbReference>
<keyword evidence="2" id="KW-1185">Reference proteome</keyword>
<dbReference type="EMBL" id="JACIJR010000005">
    <property type="protein sequence ID" value="MBB5729842.1"/>
    <property type="molecule type" value="Genomic_DNA"/>
</dbReference>
<evidence type="ECO:0000313" key="1">
    <source>
        <dbReference type="EMBL" id="MBB5729842.1"/>
    </source>
</evidence>
<dbReference type="AlphaFoldDB" id="A0A7W9F1U7"/>
<accession>A0A7W9F1U7</accession>
<reference evidence="1 2" key="1">
    <citation type="submission" date="2020-08" db="EMBL/GenBank/DDBJ databases">
        <title>Genomic Encyclopedia of Type Strains, Phase IV (KMG-IV): sequencing the most valuable type-strain genomes for metagenomic binning, comparative biology and taxonomic classification.</title>
        <authorList>
            <person name="Goeker M."/>
        </authorList>
    </citation>
    <scope>NUCLEOTIDE SEQUENCE [LARGE SCALE GENOMIC DNA]</scope>
    <source>
        <strain evidence="1 2">DSM 103336</strain>
    </source>
</reference>
<comment type="caution">
    <text evidence="1">The sequence shown here is derived from an EMBL/GenBank/DDBJ whole genome shotgun (WGS) entry which is preliminary data.</text>
</comment>
<gene>
    <name evidence="1" type="ORF">FHS99_002338</name>
</gene>
<organism evidence="1 2">
    <name type="scientific">Sphingomonas prati</name>
    <dbReference type="NCBI Taxonomy" id="1843237"/>
    <lineage>
        <taxon>Bacteria</taxon>
        <taxon>Pseudomonadati</taxon>
        <taxon>Pseudomonadota</taxon>
        <taxon>Alphaproteobacteria</taxon>
        <taxon>Sphingomonadales</taxon>
        <taxon>Sphingomonadaceae</taxon>
        <taxon>Sphingomonas</taxon>
    </lineage>
</organism>
<dbReference type="RefSeq" id="WP_157176006.1">
    <property type="nucleotide sequence ID" value="NZ_BMJP01000003.1"/>
</dbReference>